<name>A0A8C1MHZ1_CYPCA</name>
<evidence type="ECO:0000256" key="1">
    <source>
        <dbReference type="ARBA" id="ARBA00022723"/>
    </source>
</evidence>
<keyword evidence="1 4" id="KW-0479">Metal-binding</keyword>
<dbReference type="Pfam" id="PF12171">
    <property type="entry name" value="zf-C2H2_jaz"/>
    <property type="match status" value="1"/>
</dbReference>
<dbReference type="InterPro" id="IPR011990">
    <property type="entry name" value="TPR-like_helical_dom_sf"/>
</dbReference>
<sequence>MSGERQKRREEIQRGFVVQLVCNLLDEGNAAFREGDWMQALGHFDEAVNVALYAQAEGLNVPAALLESLYINRAAVHQNMGEFDSGVKDCDLALEVCKDSTKALYRKAVCLKESGKLREAYDCSAACLLASPQQCYFLKSVLLFQREKAAGSEDDCAAPSPASWGSLLYSLLSGAQSGVVPSSLLCFSSPRLPPAFFSSFGSQLSSLDSFTKAELSSNSSSGDLDALDFICPSSVSPQHPPVVGGDALDSLSEFSLPGGKVCRSFLPSVKLTGSPHTRNGHATSTVSRLSKNPLEHTHDFTQACSSCFTTTGPGVLDFELRSDVTHRCKKDLLLCRRRGGASSPWRRIRPRPTRNNFQASFVLCREVLENQVCKYGEGCTFAYCQEEIDVWTQERRGLLVRELLFSPLSTNERQALGVIELLNIHSGMFMFLCEACFDYKPRMISKRWKENPALCANAPTQHQFDKKKCLVHVVKSSAVSYSKIRAVSSCCHFDVCRQQLALGCKKKDGCCFAHSLIELQIWILQRDTGISHEEIVQESKKHWNKQRPAVVAPRSPNRITAAKSKSPSRAEETNGKAGPVQGTGSAEVKGHGLELMMKFVCSQCWKDGLLSEPDRALKYCTAKARHSWTKDRRVLLVRSHERKKWVAVRPLPFAKTFPQQYDICVHVLKQRKCHYIGNCSFAHSQEEKDLWTYMKNNGFRDIQQVFDVWLSTSNQNRAFDCTSPSQPMEEKQITMPTDFAEATQDGFYCPLCGKHSNSDRQWQQHISSEKHKHRVFSGEGEDESLAWSHRFPGPCFSICPRLDEGCADGASCDFAHSEEELQEWCRRRDFLRRMLNKARADMLISPTDNNFGIYNFLLQN</sequence>
<dbReference type="Proteomes" id="UP000694427">
    <property type="component" value="Unplaced"/>
</dbReference>
<reference evidence="7" key="1">
    <citation type="submission" date="2025-08" db="UniProtKB">
        <authorList>
            <consortium name="Ensembl"/>
        </authorList>
    </citation>
    <scope>IDENTIFICATION</scope>
</reference>
<dbReference type="SUPFAM" id="SSF57667">
    <property type="entry name" value="beta-beta-alpha zinc fingers"/>
    <property type="match status" value="1"/>
</dbReference>
<dbReference type="SUPFAM" id="SSF48452">
    <property type="entry name" value="TPR-like"/>
    <property type="match status" value="1"/>
</dbReference>
<dbReference type="Gene3D" id="3.30.160.60">
    <property type="entry name" value="Classic Zinc Finger"/>
    <property type="match status" value="1"/>
</dbReference>
<evidence type="ECO:0000256" key="3">
    <source>
        <dbReference type="ARBA" id="ARBA00022833"/>
    </source>
</evidence>
<dbReference type="InterPro" id="IPR022755">
    <property type="entry name" value="Znf_C2H2_jaz"/>
</dbReference>
<dbReference type="Gene3D" id="1.25.40.10">
    <property type="entry name" value="Tetratricopeptide repeat domain"/>
    <property type="match status" value="1"/>
</dbReference>
<dbReference type="PANTHER" id="PTHR14928:SF6">
    <property type="entry name" value="ZINC FINGER CCCH DOMAIN-CONTAINING PROTEIN 7B"/>
    <property type="match status" value="1"/>
</dbReference>
<dbReference type="InterPro" id="IPR039691">
    <property type="entry name" value="ZC3H7A/B"/>
</dbReference>
<feature type="zinc finger region" description="C3H1-type" evidence="4">
    <location>
        <begin position="658"/>
        <end position="686"/>
    </location>
</feature>
<protein>
    <submittedName>
        <fullName evidence="7">Zinc finger CCCH-type containing 7Ba</fullName>
    </submittedName>
</protein>
<proteinExistence type="predicted"/>
<dbReference type="GO" id="GO:0035196">
    <property type="term" value="P:miRNA processing"/>
    <property type="evidence" value="ECO:0007669"/>
    <property type="project" value="TreeGrafter"/>
</dbReference>
<evidence type="ECO:0000313" key="7">
    <source>
        <dbReference type="Ensembl" id="ENSCCRP00010076121.1"/>
    </source>
</evidence>
<evidence type="ECO:0000313" key="8">
    <source>
        <dbReference type="Proteomes" id="UP000694427"/>
    </source>
</evidence>
<keyword evidence="2 4" id="KW-0863">Zinc-finger</keyword>
<dbReference type="InterPro" id="IPR036236">
    <property type="entry name" value="Znf_C2H2_sf"/>
</dbReference>
<feature type="region of interest" description="Disordered" evidence="5">
    <location>
        <begin position="542"/>
        <end position="584"/>
    </location>
</feature>
<keyword evidence="8" id="KW-1185">Reference proteome</keyword>
<feature type="domain" description="C3H1-type" evidence="6">
    <location>
        <begin position="658"/>
        <end position="686"/>
    </location>
</feature>
<feature type="domain" description="C3H1-type" evidence="6">
    <location>
        <begin position="798"/>
        <end position="819"/>
    </location>
</feature>
<feature type="zinc finger region" description="C3H1-type" evidence="4">
    <location>
        <begin position="798"/>
        <end position="819"/>
    </location>
</feature>
<dbReference type="SMART" id="SM00028">
    <property type="entry name" value="TPR"/>
    <property type="match status" value="2"/>
</dbReference>
<dbReference type="InterPro" id="IPR036855">
    <property type="entry name" value="Znf_CCCH_sf"/>
</dbReference>
<evidence type="ECO:0000256" key="2">
    <source>
        <dbReference type="ARBA" id="ARBA00022771"/>
    </source>
</evidence>
<dbReference type="GO" id="GO:0035198">
    <property type="term" value="F:miRNA binding"/>
    <property type="evidence" value="ECO:0007669"/>
    <property type="project" value="InterPro"/>
</dbReference>
<accession>A0A8C1MHZ1</accession>
<evidence type="ECO:0000256" key="4">
    <source>
        <dbReference type="PROSITE-ProRule" id="PRU00723"/>
    </source>
</evidence>
<dbReference type="InterPro" id="IPR000571">
    <property type="entry name" value="Znf_CCCH"/>
</dbReference>
<keyword evidence="3 4" id="KW-0862">Zinc</keyword>
<dbReference type="GO" id="GO:0008270">
    <property type="term" value="F:zinc ion binding"/>
    <property type="evidence" value="ECO:0007669"/>
    <property type="project" value="UniProtKB-KW"/>
</dbReference>
<organism evidence="7 8">
    <name type="scientific">Cyprinus carpio</name>
    <name type="common">Common carp</name>
    <dbReference type="NCBI Taxonomy" id="7962"/>
    <lineage>
        <taxon>Eukaryota</taxon>
        <taxon>Metazoa</taxon>
        <taxon>Chordata</taxon>
        <taxon>Craniata</taxon>
        <taxon>Vertebrata</taxon>
        <taxon>Euteleostomi</taxon>
        <taxon>Actinopterygii</taxon>
        <taxon>Neopterygii</taxon>
        <taxon>Teleostei</taxon>
        <taxon>Ostariophysi</taxon>
        <taxon>Cypriniformes</taxon>
        <taxon>Cyprinidae</taxon>
        <taxon>Cyprininae</taxon>
        <taxon>Cyprinus</taxon>
    </lineage>
</organism>
<dbReference type="PANTHER" id="PTHR14928">
    <property type="entry name" value="MICRO-RNA BINDING ZINC FINGER CCCH DOMAIN-CONTAINING PROTEIN 7"/>
    <property type="match status" value="1"/>
</dbReference>
<dbReference type="InterPro" id="IPR019734">
    <property type="entry name" value="TPR_rpt"/>
</dbReference>
<dbReference type="SUPFAM" id="SSF90229">
    <property type="entry name" value="CCCH zinc finger"/>
    <property type="match status" value="1"/>
</dbReference>
<reference evidence="7" key="2">
    <citation type="submission" date="2025-09" db="UniProtKB">
        <authorList>
            <consortium name="Ensembl"/>
        </authorList>
    </citation>
    <scope>IDENTIFICATION</scope>
</reference>
<dbReference type="Ensembl" id="ENSCCRT00010084359.1">
    <property type="protein sequence ID" value="ENSCCRP00010076121.1"/>
    <property type="gene ID" value="ENSCCRG00010033178.1"/>
</dbReference>
<evidence type="ECO:0000259" key="6">
    <source>
        <dbReference type="PROSITE" id="PS50103"/>
    </source>
</evidence>
<dbReference type="PROSITE" id="PS50103">
    <property type="entry name" value="ZF_C3H1"/>
    <property type="match status" value="2"/>
</dbReference>
<dbReference type="AlphaFoldDB" id="A0A8C1MHZ1"/>
<evidence type="ECO:0000256" key="5">
    <source>
        <dbReference type="SAM" id="MobiDB-lite"/>
    </source>
</evidence>